<comment type="similarity">
    <text evidence="1">Belongs to the carotenoid oxygenase family.</text>
</comment>
<feature type="binding site" evidence="5">
    <location>
        <position position="194"/>
    </location>
    <ligand>
        <name>Fe cation</name>
        <dbReference type="ChEBI" id="CHEBI:24875"/>
        <note>catalytic</note>
    </ligand>
</feature>
<evidence type="ECO:0000256" key="1">
    <source>
        <dbReference type="ARBA" id="ARBA00006787"/>
    </source>
</evidence>
<accession>A0A5S9IPI0</accession>
<comment type="cofactor">
    <cofactor evidence="5">
        <name>Fe(2+)</name>
        <dbReference type="ChEBI" id="CHEBI:29033"/>
    </cofactor>
    <text evidence="5">Binds 1 Fe(2+) ion per subunit.</text>
</comment>
<feature type="binding site" evidence="5">
    <location>
        <position position="263"/>
    </location>
    <ligand>
        <name>Fe cation</name>
        <dbReference type="ChEBI" id="CHEBI:24875"/>
        <note>catalytic</note>
    </ligand>
</feature>
<dbReference type="Proteomes" id="UP000326354">
    <property type="component" value="Chromosome"/>
</dbReference>
<reference evidence="6 7" key="1">
    <citation type="submission" date="2019-08" db="EMBL/GenBank/DDBJ databases">
        <title>Complete genome sequence of Candidatus Uab amorphum.</title>
        <authorList>
            <person name="Shiratori T."/>
            <person name="Suzuki S."/>
            <person name="Kakizawa Y."/>
            <person name="Ishida K."/>
        </authorList>
    </citation>
    <scope>NUCLEOTIDE SEQUENCE [LARGE SCALE GENOMIC DNA]</scope>
    <source>
        <strain evidence="6 7">SRT547</strain>
    </source>
</reference>
<evidence type="ECO:0000256" key="3">
    <source>
        <dbReference type="ARBA" id="ARBA00023002"/>
    </source>
</evidence>
<dbReference type="GO" id="GO:0010436">
    <property type="term" value="F:carotenoid dioxygenase activity"/>
    <property type="evidence" value="ECO:0007669"/>
    <property type="project" value="TreeGrafter"/>
</dbReference>
<keyword evidence="2 5" id="KW-0479">Metal-binding</keyword>
<dbReference type="RefSeq" id="WP_151969417.1">
    <property type="nucleotide sequence ID" value="NZ_AP019860.1"/>
</dbReference>
<feature type="binding site" evidence="5">
    <location>
        <position position="141"/>
    </location>
    <ligand>
        <name>Fe cation</name>
        <dbReference type="ChEBI" id="CHEBI:24875"/>
        <note>catalytic</note>
    </ligand>
</feature>
<dbReference type="Pfam" id="PF03055">
    <property type="entry name" value="RPE65"/>
    <property type="match status" value="1"/>
</dbReference>
<evidence type="ECO:0000256" key="4">
    <source>
        <dbReference type="ARBA" id="ARBA00023004"/>
    </source>
</evidence>
<dbReference type="OrthoDB" id="6636843at2"/>
<proteinExistence type="inferred from homology"/>
<dbReference type="EMBL" id="AP019860">
    <property type="protein sequence ID" value="BBM85307.1"/>
    <property type="molecule type" value="Genomic_DNA"/>
</dbReference>
<evidence type="ECO:0000313" key="6">
    <source>
        <dbReference type="EMBL" id="BBM85307.1"/>
    </source>
</evidence>
<protein>
    <submittedName>
        <fullName evidence="6">Lignostilbene alpha-beta-dioxygenase</fullName>
    </submittedName>
</protein>
<keyword evidence="3" id="KW-0560">Oxidoreductase</keyword>
<evidence type="ECO:0000313" key="7">
    <source>
        <dbReference type="Proteomes" id="UP000326354"/>
    </source>
</evidence>
<gene>
    <name evidence="6" type="ORF">UABAM_03673</name>
</gene>
<dbReference type="GO" id="GO:0016121">
    <property type="term" value="P:carotene catabolic process"/>
    <property type="evidence" value="ECO:0007669"/>
    <property type="project" value="TreeGrafter"/>
</dbReference>
<evidence type="ECO:0000256" key="2">
    <source>
        <dbReference type="ARBA" id="ARBA00022723"/>
    </source>
</evidence>
<dbReference type="KEGG" id="uam:UABAM_03673"/>
<dbReference type="PANTHER" id="PTHR10543:SF24">
    <property type="entry name" value="CAROTENOID ISOMEROOXYGENASE"/>
    <property type="match status" value="1"/>
</dbReference>
<organism evidence="6 7">
    <name type="scientific">Uabimicrobium amorphum</name>
    <dbReference type="NCBI Taxonomy" id="2596890"/>
    <lineage>
        <taxon>Bacteria</taxon>
        <taxon>Pseudomonadati</taxon>
        <taxon>Planctomycetota</taxon>
        <taxon>Candidatus Uabimicrobiia</taxon>
        <taxon>Candidatus Uabimicrobiales</taxon>
        <taxon>Candidatus Uabimicrobiaceae</taxon>
        <taxon>Candidatus Uabimicrobium</taxon>
    </lineage>
</organism>
<name>A0A5S9IPI0_UABAM</name>
<keyword evidence="7" id="KW-1185">Reference proteome</keyword>
<keyword evidence="4 5" id="KW-0408">Iron</keyword>
<dbReference type="InterPro" id="IPR004294">
    <property type="entry name" value="Carotenoid_Oase"/>
</dbReference>
<evidence type="ECO:0000256" key="5">
    <source>
        <dbReference type="PIRSR" id="PIRSR604294-1"/>
    </source>
</evidence>
<dbReference type="PANTHER" id="PTHR10543">
    <property type="entry name" value="BETA-CAROTENE DIOXYGENASE"/>
    <property type="match status" value="1"/>
</dbReference>
<keyword evidence="6" id="KW-0223">Dioxygenase</keyword>
<dbReference type="AlphaFoldDB" id="A0A5S9IPI0"/>
<feature type="binding site" evidence="5">
    <location>
        <position position="435"/>
    </location>
    <ligand>
        <name>Fe cation</name>
        <dbReference type="ChEBI" id="CHEBI:24875"/>
        <note>catalytic</note>
    </ligand>
</feature>
<sequence>MIEGDIPKDIEGTLLRIGPGKNEVAGKKNDHWFDGDGMIYSFTFSSEQIKFQNCYVKTPAFIKESRKNKRMFPCFGTLLLGPFSFCKKIKNPSNTNIFLDESSIITLYEGGRPYRTDNNFEKFSIETFRGKLAFWNFFGAHPHMHVPQQCYYNIGYFAPSIGLGKPKLNLWQWKKGRKLKKVMSLKMDKPYVVHDFAVSENKIIIFCSPYFIDRKKIWRYVQNKDSLFDCCTWDNEQKTKIYVFDIHSKNVEYLEMERFFVMHVANAFEKNGSTCVDAIVYPDDSGMQLVKDLFHGKQSNASPGKLTRITIGKDHCDSVLLSDVGVELPRINENFLCREHRYVYGIEVSKDNFSSSRLVSIDVHEKTCRFFDFGRACYAGEPIFIPRGTNEVDGYLVSLVYNSHTNASFLAIIDAETLKELARINLPFHIPLGFHGNFFAQYYV</sequence>
<dbReference type="GO" id="GO:0046872">
    <property type="term" value="F:metal ion binding"/>
    <property type="evidence" value="ECO:0007669"/>
    <property type="project" value="UniProtKB-KW"/>
</dbReference>